<evidence type="ECO:0000313" key="4">
    <source>
        <dbReference type="Proteomes" id="UP000189443"/>
    </source>
</evidence>
<organism evidence="3 4">
    <name type="scientific">Streptomyces pactum</name>
    <dbReference type="NCBI Taxonomy" id="68249"/>
    <lineage>
        <taxon>Bacteria</taxon>
        <taxon>Bacillati</taxon>
        <taxon>Actinomycetota</taxon>
        <taxon>Actinomycetes</taxon>
        <taxon>Kitasatosporales</taxon>
        <taxon>Streptomycetaceae</taxon>
        <taxon>Streptomyces</taxon>
    </lineage>
</organism>
<dbReference type="OrthoDB" id="9986257at2"/>
<dbReference type="KEGG" id="spac:B1H29_00210"/>
<keyword evidence="4" id="KW-1185">Reference proteome</keyword>
<protein>
    <submittedName>
        <fullName evidence="3">Uncharacterized protein</fullName>
    </submittedName>
</protein>
<feature type="compositionally biased region" description="Pro residues" evidence="1">
    <location>
        <begin position="54"/>
        <end position="66"/>
    </location>
</feature>
<dbReference type="EMBL" id="CP019724">
    <property type="protein sequence ID" value="AQS65588.1"/>
    <property type="molecule type" value="Genomic_DNA"/>
</dbReference>
<dbReference type="EMBL" id="CP019724">
    <property type="protein sequence ID" value="AQS71664.1"/>
    <property type="molecule type" value="Genomic_DNA"/>
</dbReference>
<feature type="region of interest" description="Disordered" evidence="1">
    <location>
        <begin position="47"/>
        <end position="66"/>
    </location>
</feature>
<reference evidence="3 4" key="1">
    <citation type="submission" date="2017-02" db="EMBL/GenBank/DDBJ databases">
        <title>Streptomyces pactum ACT12 Genome sequencing and assembly.</title>
        <authorList>
            <person name="Xue Q."/>
            <person name="Yan X."/>
            <person name="Jia L."/>
            <person name="Yan H."/>
        </authorList>
    </citation>
    <scope>NUCLEOTIDE SEQUENCE [LARGE SCALE GENOMIC DNA]</scope>
    <source>
        <strain evidence="3 4">ACT12</strain>
    </source>
</reference>
<sequence>MPWIYTFTISLYMDDGATVTVPEVTYLAPTDRATAFLAMADQATGPWQPGGPGLMPPPAFPNKPDL</sequence>
<dbReference type="Proteomes" id="UP000189443">
    <property type="component" value="Chromosome"/>
</dbReference>
<dbReference type="KEGG" id="spac:B1H29_36845"/>
<dbReference type="RefSeq" id="WP_055422301.1">
    <property type="nucleotide sequence ID" value="NZ_CP019724.1"/>
</dbReference>
<evidence type="ECO:0000256" key="1">
    <source>
        <dbReference type="SAM" id="MobiDB-lite"/>
    </source>
</evidence>
<proteinExistence type="predicted"/>
<name>A0A1S6JIS9_9ACTN</name>
<evidence type="ECO:0000313" key="2">
    <source>
        <dbReference type="EMBL" id="AQS65588.1"/>
    </source>
</evidence>
<gene>
    <name evidence="2" type="ORF">B1H29_00210</name>
    <name evidence="3" type="ORF">B1H29_36845</name>
</gene>
<evidence type="ECO:0000313" key="3">
    <source>
        <dbReference type="EMBL" id="AQS71664.1"/>
    </source>
</evidence>
<dbReference type="AlphaFoldDB" id="A0A1S6JIS9"/>
<accession>A0A1S6JIS9</accession>